<name>V6LWC7_9EUKA</name>
<keyword evidence="3" id="KW-1185">Reference proteome</keyword>
<dbReference type="EMBL" id="KI545971">
    <property type="protein sequence ID" value="EST48932.1"/>
    <property type="molecule type" value="Genomic_DNA"/>
</dbReference>
<organism evidence="1">
    <name type="scientific">Spironucleus salmonicida</name>
    <dbReference type="NCBI Taxonomy" id="348837"/>
    <lineage>
        <taxon>Eukaryota</taxon>
        <taxon>Metamonada</taxon>
        <taxon>Diplomonadida</taxon>
        <taxon>Hexamitidae</taxon>
        <taxon>Hexamitinae</taxon>
        <taxon>Spironucleus</taxon>
    </lineage>
</organism>
<gene>
    <name evidence="1" type="ORF">SS50377_10837</name>
    <name evidence="2" type="ORF">SS50377_20729</name>
</gene>
<dbReference type="VEuPathDB" id="GiardiaDB:SS50377_20729"/>
<reference evidence="2" key="2">
    <citation type="submission" date="2020-12" db="EMBL/GenBank/DDBJ databases">
        <title>New Spironucleus salmonicida genome in near-complete chromosomes.</title>
        <authorList>
            <person name="Xu F."/>
            <person name="Kurt Z."/>
            <person name="Jimenez-Gonzalez A."/>
            <person name="Astvaldsson A."/>
            <person name="Andersson J.O."/>
            <person name="Svard S.G."/>
        </authorList>
    </citation>
    <scope>NUCLEOTIDE SEQUENCE</scope>
    <source>
        <strain evidence="2">ATCC 50377</strain>
    </source>
</reference>
<proteinExistence type="predicted"/>
<dbReference type="Proteomes" id="UP000018208">
    <property type="component" value="Unassembled WGS sequence"/>
</dbReference>
<evidence type="ECO:0000313" key="3">
    <source>
        <dbReference type="Proteomes" id="UP000018208"/>
    </source>
</evidence>
<dbReference type="EMBL" id="AUWU02000001">
    <property type="protein sequence ID" value="KAH0577377.1"/>
    <property type="molecule type" value="Genomic_DNA"/>
</dbReference>
<reference evidence="1 2" key="1">
    <citation type="journal article" date="2014" name="PLoS Genet.">
        <title>The Genome of Spironucleus salmonicida Highlights a Fish Pathogen Adapted to Fluctuating Environments.</title>
        <authorList>
            <person name="Xu F."/>
            <person name="Jerlstrom-Hultqvist J."/>
            <person name="Einarsson E."/>
            <person name="Astvaldsson A."/>
            <person name="Svard S.G."/>
            <person name="Andersson J.O."/>
        </authorList>
    </citation>
    <scope>NUCLEOTIDE SEQUENCE</scope>
    <source>
        <strain evidence="2">ATCC 50377</strain>
    </source>
</reference>
<accession>V6LWC7</accession>
<evidence type="ECO:0000313" key="1">
    <source>
        <dbReference type="EMBL" id="EST48932.1"/>
    </source>
</evidence>
<protein>
    <submittedName>
        <fullName evidence="1">Uncharacterized protein</fullName>
    </submittedName>
</protein>
<sequence length="131" mass="15365">MDEGTKHILETQIASLTSQLENQMLLTKIERQNRIKIEKTLEQTRIQFEMEISLLSDEIQRSQNAQKMLAYQLSQSVCSKQRLERLIDMQFESYKVDTQGVIFGDQEMVLSSQMQRELVLSCNENDTQLFE</sequence>
<evidence type="ECO:0000313" key="2">
    <source>
        <dbReference type="EMBL" id="KAH0577377.1"/>
    </source>
</evidence>
<dbReference type="AlphaFoldDB" id="V6LWC7"/>